<keyword evidence="7" id="KW-0446">Lipid-binding</keyword>
<dbReference type="GO" id="GO:0005789">
    <property type="term" value="C:endoplasmic reticulum membrane"/>
    <property type="evidence" value="ECO:0007669"/>
    <property type="project" value="UniProtKB-SubCell"/>
</dbReference>
<dbReference type="InterPro" id="IPR031468">
    <property type="entry name" value="SMP_LBD"/>
</dbReference>
<evidence type="ECO:0000256" key="6">
    <source>
        <dbReference type="ARBA" id="ARBA00023055"/>
    </source>
</evidence>
<feature type="compositionally biased region" description="Polar residues" evidence="9">
    <location>
        <begin position="837"/>
        <end position="847"/>
    </location>
</feature>
<feature type="region of interest" description="Disordered" evidence="9">
    <location>
        <begin position="1"/>
        <end position="337"/>
    </location>
</feature>
<feature type="compositionally biased region" description="Basic and acidic residues" evidence="9">
    <location>
        <begin position="321"/>
        <end position="336"/>
    </location>
</feature>
<evidence type="ECO:0000313" key="13">
    <source>
        <dbReference type="Proteomes" id="UP001152320"/>
    </source>
</evidence>
<keyword evidence="2" id="KW-0813">Transport</keyword>
<feature type="compositionally biased region" description="Low complexity" evidence="9">
    <location>
        <begin position="77"/>
        <end position="97"/>
    </location>
</feature>
<keyword evidence="5 10" id="KW-1133">Transmembrane helix</keyword>
<dbReference type="Proteomes" id="UP001152320">
    <property type="component" value="Chromosome 8"/>
</dbReference>
<name>A0A9Q1HA54_HOLLE</name>
<evidence type="ECO:0000256" key="3">
    <source>
        <dbReference type="ARBA" id="ARBA00022692"/>
    </source>
</evidence>
<comment type="caution">
    <text evidence="12">The sequence shown here is derived from an EMBL/GenBank/DDBJ whole genome shotgun (WGS) entry which is preliminary data.</text>
</comment>
<evidence type="ECO:0000313" key="12">
    <source>
        <dbReference type="EMBL" id="KAJ8037846.1"/>
    </source>
</evidence>
<feature type="compositionally biased region" description="Polar residues" evidence="9">
    <location>
        <begin position="105"/>
        <end position="115"/>
    </location>
</feature>
<dbReference type="GO" id="GO:0008289">
    <property type="term" value="F:lipid binding"/>
    <property type="evidence" value="ECO:0007669"/>
    <property type="project" value="UniProtKB-KW"/>
</dbReference>
<feature type="transmembrane region" description="Helical" evidence="10">
    <location>
        <begin position="375"/>
        <end position="391"/>
    </location>
</feature>
<evidence type="ECO:0000256" key="5">
    <source>
        <dbReference type="ARBA" id="ARBA00022989"/>
    </source>
</evidence>
<dbReference type="PANTHER" id="PTHR13466">
    <property type="entry name" value="TEX2 PROTEIN-RELATED"/>
    <property type="match status" value="1"/>
</dbReference>
<feature type="compositionally biased region" description="Basic and acidic residues" evidence="9">
    <location>
        <begin position="278"/>
        <end position="287"/>
    </location>
</feature>
<keyword evidence="4" id="KW-0256">Endoplasmic reticulum</keyword>
<feature type="compositionally biased region" description="Basic and acidic residues" evidence="9">
    <location>
        <begin position="214"/>
        <end position="257"/>
    </location>
</feature>
<feature type="compositionally biased region" description="Basic and acidic residues" evidence="9">
    <location>
        <begin position="152"/>
        <end position="183"/>
    </location>
</feature>
<feature type="region of interest" description="Disordered" evidence="9">
    <location>
        <begin position="863"/>
        <end position="910"/>
    </location>
</feature>
<dbReference type="PANTHER" id="PTHR13466:SF0">
    <property type="entry name" value="SMP-LTD DOMAIN-CONTAINING PROTEIN"/>
    <property type="match status" value="1"/>
</dbReference>
<feature type="domain" description="SMP-LTD" evidence="11">
    <location>
        <begin position="713"/>
        <end position="1028"/>
    </location>
</feature>
<evidence type="ECO:0000256" key="9">
    <source>
        <dbReference type="SAM" id="MobiDB-lite"/>
    </source>
</evidence>
<reference evidence="12" key="1">
    <citation type="submission" date="2021-10" db="EMBL/GenBank/DDBJ databases">
        <title>Tropical sea cucumber genome reveals ecological adaptation and Cuvierian tubules defense mechanism.</title>
        <authorList>
            <person name="Chen T."/>
        </authorList>
    </citation>
    <scope>NUCLEOTIDE SEQUENCE</scope>
    <source>
        <strain evidence="12">Nanhai2018</strain>
        <tissue evidence="12">Muscle</tissue>
    </source>
</reference>
<keyword evidence="8 10" id="KW-0472">Membrane</keyword>
<protein>
    <submittedName>
        <fullName evidence="12">Testis-expressed protein 2</fullName>
    </submittedName>
</protein>
<accession>A0A9Q1HA54</accession>
<feature type="transmembrane region" description="Helical" evidence="10">
    <location>
        <begin position="397"/>
        <end position="419"/>
    </location>
</feature>
<evidence type="ECO:0000256" key="4">
    <source>
        <dbReference type="ARBA" id="ARBA00022824"/>
    </source>
</evidence>
<feature type="compositionally biased region" description="Low complexity" evidence="9">
    <location>
        <begin position="304"/>
        <end position="320"/>
    </location>
</feature>
<dbReference type="OrthoDB" id="26740at2759"/>
<sequence>MLTMSEQSKKKPPRPPAPKFKNKKSTKDNSTSITLHFKPSLAGDEDDGLGSDDPLQISISKGPASVSVKKPQEGNISQRPTSLSSRASSKSFDSSGSQDGINVKQKVSPTKSSPVLASPPLSRLQSTSSVTSVSTQEDPLHMFQEEGDPYDDAFKADSKQTKEKKNNKNLPKVKETGLVKVKSEALSSPDNDLHLEGMSENGDIDPLTLISQLIEKEGYAEKENQQNREKEEHHKDEVDARNDHYISKGTGHGKDGGDLEVNPYYFNVPTPDELPDEPVAHPKERDGPISFTGLLEKSAKDDSSSQSVVVSEEESSSSSSDKVDHMEKLASPKEPQELTTFSVTAKEKPVLESPKPTLTKKLSVPVTVVHSPPPVLLLGFISLVLFVYMIYPLPSYLTGLITGIVVSFYGSLGLIWLNLPPKSKKFDESSIDEKAPLAAPGERMSAAKVKLKVQEEKFHSIWMNELEKEYDPETYHISQTQSVFVRLEGHTLRLSTPRRNIPRRAMWDEPTPKPEFVHQRIIDIKGGTVFLQPHGLVNKRLWSKKYPICIELPEKGMSIKRQEIKTSFDDETGVDAGDFEVIKKEECEDKLLTLFARTGREKEEWFWRFELAVKHKKVDGRKPIPTLNKKINLKNRDYRDEEGNLHHVRSDTFDPLAKKGLVDFYKFIAKVLPREKELKEVTIPPVNVKASGVTYASPTPKEKKAPGEIGVTLDSPLAWANALVGRVFWDFLREEHWADVVQYKLQKKLDKLKIPRFIEELRITDTDLGVNSPIIKRASPPTIDSQGIWVYLDISYSGSCCITLNTKFNPWKLGTSLITEREMEEIEPMERREITKQRSNATIDNKNVQFKGEKNKIVFQKRARTNSSAALDSDEEDSAESSDEEVEGDQSFSSDTSSGNKTDESSGPRVSGKFMRFVNKVANSNYFQRATQNKYVKRAFDEVSNTPVVLTVEVKELRGTLAVNIPPPPTDRLWYGFREKPHLWLSAKPKLGARQVTITHVTDYIEKKLALEFQKVFVLPNMDDVVIPIMRFDVEENRL</sequence>
<dbReference type="CDD" id="cd21675">
    <property type="entry name" value="SMP_TEX2"/>
    <property type="match status" value="1"/>
</dbReference>
<feature type="compositionally biased region" description="Acidic residues" evidence="9">
    <location>
        <begin position="872"/>
        <end position="888"/>
    </location>
</feature>
<dbReference type="AlphaFoldDB" id="A0A9Q1HA54"/>
<evidence type="ECO:0000259" key="11">
    <source>
        <dbReference type="PROSITE" id="PS51847"/>
    </source>
</evidence>
<evidence type="ECO:0000256" key="1">
    <source>
        <dbReference type="ARBA" id="ARBA00004586"/>
    </source>
</evidence>
<evidence type="ECO:0000256" key="10">
    <source>
        <dbReference type="SAM" id="Phobius"/>
    </source>
</evidence>
<keyword evidence="3 10" id="KW-0812">Transmembrane</keyword>
<feature type="compositionally biased region" description="Polar residues" evidence="9">
    <location>
        <begin position="890"/>
        <end position="900"/>
    </location>
</feature>
<keyword evidence="13" id="KW-1185">Reference proteome</keyword>
<gene>
    <name evidence="12" type="ORF">HOLleu_18769</name>
</gene>
<evidence type="ECO:0000256" key="2">
    <source>
        <dbReference type="ARBA" id="ARBA00022448"/>
    </source>
</evidence>
<proteinExistence type="predicted"/>
<dbReference type="EMBL" id="JAIZAY010000008">
    <property type="protein sequence ID" value="KAJ8037846.1"/>
    <property type="molecule type" value="Genomic_DNA"/>
</dbReference>
<feature type="compositionally biased region" description="Low complexity" evidence="9">
    <location>
        <begin position="126"/>
        <end position="135"/>
    </location>
</feature>
<keyword evidence="6" id="KW-0445">Lipid transport</keyword>
<evidence type="ECO:0000256" key="7">
    <source>
        <dbReference type="ARBA" id="ARBA00023121"/>
    </source>
</evidence>
<dbReference type="GO" id="GO:0006869">
    <property type="term" value="P:lipid transport"/>
    <property type="evidence" value="ECO:0007669"/>
    <property type="project" value="UniProtKB-KW"/>
</dbReference>
<evidence type="ECO:0000256" key="8">
    <source>
        <dbReference type="ARBA" id="ARBA00023136"/>
    </source>
</evidence>
<comment type="subcellular location">
    <subcellularLocation>
        <location evidence="1">Endoplasmic reticulum membrane</location>
    </subcellularLocation>
</comment>
<dbReference type="PROSITE" id="PS51847">
    <property type="entry name" value="SMP"/>
    <property type="match status" value="1"/>
</dbReference>
<feature type="region of interest" description="Disordered" evidence="9">
    <location>
        <begin position="828"/>
        <end position="847"/>
    </location>
</feature>
<organism evidence="12 13">
    <name type="scientific">Holothuria leucospilota</name>
    <name type="common">Black long sea cucumber</name>
    <name type="synonym">Mertensiothuria leucospilota</name>
    <dbReference type="NCBI Taxonomy" id="206669"/>
    <lineage>
        <taxon>Eukaryota</taxon>
        <taxon>Metazoa</taxon>
        <taxon>Echinodermata</taxon>
        <taxon>Eleutherozoa</taxon>
        <taxon>Echinozoa</taxon>
        <taxon>Holothuroidea</taxon>
        <taxon>Aspidochirotacea</taxon>
        <taxon>Aspidochirotida</taxon>
        <taxon>Holothuriidae</taxon>
        <taxon>Holothuria</taxon>
    </lineage>
</organism>